<dbReference type="AlphaFoldDB" id="A0A9D4QR45"/>
<proteinExistence type="predicted"/>
<reference evidence="1" key="1">
    <citation type="journal article" date="2019" name="bioRxiv">
        <title>The Genome of the Zebra Mussel, Dreissena polymorpha: A Resource for Invasive Species Research.</title>
        <authorList>
            <person name="McCartney M.A."/>
            <person name="Auch B."/>
            <person name="Kono T."/>
            <person name="Mallez S."/>
            <person name="Zhang Y."/>
            <person name="Obille A."/>
            <person name="Becker A."/>
            <person name="Abrahante J.E."/>
            <person name="Garbe J."/>
            <person name="Badalamenti J.P."/>
            <person name="Herman A."/>
            <person name="Mangelson H."/>
            <person name="Liachko I."/>
            <person name="Sullivan S."/>
            <person name="Sone E.D."/>
            <person name="Koren S."/>
            <person name="Silverstein K.A.T."/>
            <person name="Beckman K.B."/>
            <person name="Gohl D.M."/>
        </authorList>
    </citation>
    <scope>NUCLEOTIDE SEQUENCE</scope>
    <source>
        <strain evidence="1">Duluth1</strain>
        <tissue evidence="1">Whole animal</tissue>
    </source>
</reference>
<dbReference type="Proteomes" id="UP000828390">
    <property type="component" value="Unassembled WGS sequence"/>
</dbReference>
<gene>
    <name evidence="1" type="ORF">DPMN_113946</name>
</gene>
<evidence type="ECO:0000313" key="1">
    <source>
        <dbReference type="EMBL" id="KAH3840496.1"/>
    </source>
</evidence>
<organism evidence="1 2">
    <name type="scientific">Dreissena polymorpha</name>
    <name type="common">Zebra mussel</name>
    <name type="synonym">Mytilus polymorpha</name>
    <dbReference type="NCBI Taxonomy" id="45954"/>
    <lineage>
        <taxon>Eukaryota</taxon>
        <taxon>Metazoa</taxon>
        <taxon>Spiralia</taxon>
        <taxon>Lophotrochozoa</taxon>
        <taxon>Mollusca</taxon>
        <taxon>Bivalvia</taxon>
        <taxon>Autobranchia</taxon>
        <taxon>Heteroconchia</taxon>
        <taxon>Euheterodonta</taxon>
        <taxon>Imparidentia</taxon>
        <taxon>Neoheterodontei</taxon>
        <taxon>Myida</taxon>
        <taxon>Dreissenoidea</taxon>
        <taxon>Dreissenidae</taxon>
        <taxon>Dreissena</taxon>
    </lineage>
</organism>
<evidence type="ECO:0000313" key="2">
    <source>
        <dbReference type="Proteomes" id="UP000828390"/>
    </source>
</evidence>
<reference evidence="1" key="2">
    <citation type="submission" date="2020-11" db="EMBL/GenBank/DDBJ databases">
        <authorList>
            <person name="McCartney M.A."/>
            <person name="Auch B."/>
            <person name="Kono T."/>
            <person name="Mallez S."/>
            <person name="Becker A."/>
            <person name="Gohl D.M."/>
            <person name="Silverstein K.A.T."/>
            <person name="Koren S."/>
            <person name="Bechman K.B."/>
            <person name="Herman A."/>
            <person name="Abrahante J.E."/>
            <person name="Garbe J."/>
        </authorList>
    </citation>
    <scope>NUCLEOTIDE SEQUENCE</scope>
    <source>
        <strain evidence="1">Duluth1</strain>
        <tissue evidence="1">Whole animal</tissue>
    </source>
</reference>
<comment type="caution">
    <text evidence="1">The sequence shown here is derived from an EMBL/GenBank/DDBJ whole genome shotgun (WGS) entry which is preliminary data.</text>
</comment>
<accession>A0A9D4QR45</accession>
<keyword evidence="2" id="KW-1185">Reference proteome</keyword>
<sequence>MNVLELIVPEKDCGSISYWDRRRSKAYTCGAEYFESAQDTSDNSDEDDDNDANAYHTSRTYKLSVEDGFHFQLQDKNLHFLPLLRVLCSCTYMYT</sequence>
<protein>
    <submittedName>
        <fullName evidence="1">Uncharacterized protein</fullName>
    </submittedName>
</protein>
<dbReference type="EMBL" id="JAIWYP010000004">
    <property type="protein sequence ID" value="KAH3840496.1"/>
    <property type="molecule type" value="Genomic_DNA"/>
</dbReference>
<name>A0A9D4QR45_DREPO</name>